<protein>
    <submittedName>
        <fullName evidence="1">Uncharacterized protein</fullName>
    </submittedName>
</protein>
<evidence type="ECO:0000313" key="2">
    <source>
        <dbReference type="Proteomes" id="UP001595906"/>
    </source>
</evidence>
<comment type="caution">
    <text evidence="1">The sequence shown here is derived from an EMBL/GenBank/DDBJ whole genome shotgun (WGS) entry which is preliminary data.</text>
</comment>
<reference evidence="2" key="1">
    <citation type="journal article" date="2019" name="Int. J. Syst. Evol. Microbiol.">
        <title>The Global Catalogue of Microorganisms (GCM) 10K type strain sequencing project: providing services to taxonomists for standard genome sequencing and annotation.</title>
        <authorList>
            <consortium name="The Broad Institute Genomics Platform"/>
            <consortium name="The Broad Institute Genome Sequencing Center for Infectious Disease"/>
            <person name="Wu L."/>
            <person name="Ma J."/>
        </authorList>
    </citation>
    <scope>NUCLEOTIDE SEQUENCE [LARGE SCALE GENOMIC DNA]</scope>
    <source>
        <strain evidence="2">CECT 8010</strain>
    </source>
</reference>
<keyword evidence="2" id="KW-1185">Reference proteome</keyword>
<organism evidence="1 2">
    <name type="scientific">Parasediminibacterium paludis</name>
    <dbReference type="NCBI Taxonomy" id="908966"/>
    <lineage>
        <taxon>Bacteria</taxon>
        <taxon>Pseudomonadati</taxon>
        <taxon>Bacteroidota</taxon>
        <taxon>Chitinophagia</taxon>
        <taxon>Chitinophagales</taxon>
        <taxon>Chitinophagaceae</taxon>
        <taxon>Parasediminibacterium</taxon>
    </lineage>
</organism>
<accession>A0ABV8PTJ7</accession>
<dbReference type="RefSeq" id="WP_379012737.1">
    <property type="nucleotide sequence ID" value="NZ_JBHSDC010000003.1"/>
</dbReference>
<evidence type="ECO:0000313" key="1">
    <source>
        <dbReference type="EMBL" id="MFC4231332.1"/>
    </source>
</evidence>
<proteinExistence type="predicted"/>
<sequence length="65" mass="7284">MPFLVNIEPSCTSVVLLDALYLLSLMITSSQKALKSSVLQKFSLAEIVKFSLLDFRRNSGPFFPM</sequence>
<gene>
    <name evidence="1" type="ORF">ACFOW1_05485</name>
</gene>
<dbReference type="Proteomes" id="UP001595906">
    <property type="component" value="Unassembled WGS sequence"/>
</dbReference>
<dbReference type="EMBL" id="JBHSDC010000003">
    <property type="protein sequence ID" value="MFC4231332.1"/>
    <property type="molecule type" value="Genomic_DNA"/>
</dbReference>
<name>A0ABV8PTJ7_9BACT</name>